<gene>
    <name evidence="1" type="ORF">PLANPX_4820</name>
</gene>
<evidence type="ECO:0000313" key="2">
    <source>
        <dbReference type="Proteomes" id="UP000326837"/>
    </source>
</evidence>
<organism evidence="1 2">
    <name type="scientific">Lacipirellula parvula</name>
    <dbReference type="NCBI Taxonomy" id="2650471"/>
    <lineage>
        <taxon>Bacteria</taxon>
        <taxon>Pseudomonadati</taxon>
        <taxon>Planctomycetota</taxon>
        <taxon>Planctomycetia</taxon>
        <taxon>Pirellulales</taxon>
        <taxon>Lacipirellulaceae</taxon>
        <taxon>Lacipirellula</taxon>
    </lineage>
</organism>
<reference evidence="2" key="1">
    <citation type="submission" date="2019-10" db="EMBL/GenBank/DDBJ databases">
        <title>Lacipirellula parvula gen. nov., sp. nov., representing a lineage of planctomycetes widespread in freshwater anoxic habitats, and description of the family Lacipirellulaceae.</title>
        <authorList>
            <person name="Dedysh S.N."/>
            <person name="Kulichevskaya I.S."/>
            <person name="Beletsky A.V."/>
            <person name="Rakitin A.L."/>
            <person name="Mardanov A.V."/>
            <person name="Ivanova A.A."/>
            <person name="Saltykova V.X."/>
            <person name="Rijpstra W.I.C."/>
            <person name="Sinninghe Damste J.S."/>
            <person name="Ravin N.V."/>
        </authorList>
    </citation>
    <scope>NUCLEOTIDE SEQUENCE [LARGE SCALE GENOMIC DNA]</scope>
    <source>
        <strain evidence="2">PX69</strain>
    </source>
</reference>
<proteinExistence type="predicted"/>
<dbReference type="EMBL" id="AP021861">
    <property type="protein sequence ID" value="BBO35208.1"/>
    <property type="molecule type" value="Genomic_DNA"/>
</dbReference>
<accession>A0A5K7XFC1</accession>
<keyword evidence="2" id="KW-1185">Reference proteome</keyword>
<dbReference type="AlphaFoldDB" id="A0A5K7XFC1"/>
<protein>
    <submittedName>
        <fullName evidence="1">Uncharacterized protein</fullName>
    </submittedName>
</protein>
<dbReference type="Proteomes" id="UP000326837">
    <property type="component" value="Chromosome"/>
</dbReference>
<dbReference type="KEGG" id="lpav:PLANPX_4820"/>
<sequence length="45" mass="4728">MGGIDCNVSGLDMCHSSALEIILVSFDVGENADFRSGIRACTPLI</sequence>
<name>A0A5K7XFC1_9BACT</name>
<evidence type="ECO:0000313" key="1">
    <source>
        <dbReference type="EMBL" id="BBO35208.1"/>
    </source>
</evidence>